<dbReference type="Gene3D" id="3.40.1350.110">
    <property type="match status" value="1"/>
</dbReference>
<evidence type="ECO:0000313" key="1">
    <source>
        <dbReference type="EMBL" id="MFK3576137.1"/>
    </source>
</evidence>
<name>A0ABW8KNK8_9BIFI</name>
<comment type="caution">
    <text evidence="1">The sequence shown here is derived from an EMBL/GenBank/DDBJ whole genome shotgun (WGS) entry which is preliminary data.</text>
</comment>
<protein>
    <submittedName>
        <fullName evidence="1">Uncharacterized protein</fullName>
    </submittedName>
</protein>
<accession>A0ABW8KNK8</accession>
<keyword evidence="2" id="KW-1185">Reference proteome</keyword>
<gene>
    <name evidence="1" type="ORF">OCH74_04575</name>
</gene>
<dbReference type="RefSeq" id="WP_404440591.1">
    <property type="nucleotide sequence ID" value="NZ_JAOQBW010000002.1"/>
</dbReference>
<evidence type="ECO:0000313" key="2">
    <source>
        <dbReference type="Proteomes" id="UP001620273"/>
    </source>
</evidence>
<proteinExistence type="predicted"/>
<dbReference type="Proteomes" id="UP001620273">
    <property type="component" value="Unassembled WGS sequence"/>
</dbReference>
<reference evidence="1 2" key="1">
    <citation type="submission" date="2022-09" db="EMBL/GenBank/DDBJ databases">
        <title>Genome sequencing of four strains from tibetan pig.</title>
        <authorList>
            <person name="Feng J."/>
        </authorList>
    </citation>
    <scope>NUCLEOTIDE SEQUENCE [LARGE SCALE GENOMIC DNA]</scope>
    <source>
        <strain evidence="1 2">11-1-1</strain>
    </source>
</reference>
<dbReference type="EMBL" id="JAOQBW010000002">
    <property type="protein sequence ID" value="MFK3576137.1"/>
    <property type="molecule type" value="Genomic_DNA"/>
</dbReference>
<organism evidence="1 2">
    <name type="scientific">Bifidobacterium thermacidophilum</name>
    <dbReference type="NCBI Taxonomy" id="246618"/>
    <lineage>
        <taxon>Bacteria</taxon>
        <taxon>Bacillati</taxon>
        <taxon>Actinomycetota</taxon>
        <taxon>Actinomycetes</taxon>
        <taxon>Bifidobacteriales</taxon>
        <taxon>Bifidobacteriaceae</taxon>
        <taxon>Bifidobacterium</taxon>
    </lineage>
</organism>
<sequence>MDRGRAADREINLQDRVGERDIFVGSRDRPKTDRVITPLGITFKTADRLERLDGVDRLVSTKTLDLDAAGNLNVHTLKSTIEKDLNALDDIEKDMVMECPPPKVGHNCLKWPRNASADKARSSVQKGEYSLKVLEIVVPDTAVSDDVRRLLCGYAGVNRRAGPLPIKVEFVIGGK</sequence>